<evidence type="ECO:0000256" key="1">
    <source>
        <dbReference type="SAM" id="MobiDB-lite"/>
    </source>
</evidence>
<feature type="non-terminal residue" evidence="2">
    <location>
        <position position="1"/>
    </location>
</feature>
<sequence length="387" mass="41498">RIGWCSLKDSGAAEPAGGGIQRLLDRLPASLRELVLCLHSPLGPRTKVTVEFDPDGCFNNVSLSEGAVLISAEECTWLARMLLSNRAARGRQLGCLRVWELTVKEAVLFETPEQLQPLRELAGRFAGVELKSLRLCGAKPDTVTNSLATCDVLGIPEQVRFAPATQPGPSLGIRLRGPGVPAPLAPPQPAAPAQLQPASPQQKDQHPTPAADVAAGLFRRLAAARGRMSCFMMLHGPFMEILLELQEPLTAFLRSLEEPALPLVGGDSGSSRPFVAYQRLPAASALLVECCNPNVLAVTAVSAEAMVKGGHKASALQVVPLKMKSETYMQSSFGTDLYKEALQQELEAMWGDAGARRLWGDREWLRQLLQAGGQLGELPPAVKLQAA</sequence>
<accession>A0AAD3DG47</accession>
<dbReference type="AlphaFoldDB" id="A0AAD3DG47"/>
<feature type="compositionally biased region" description="Low complexity" evidence="1">
    <location>
        <begin position="191"/>
        <end position="202"/>
    </location>
</feature>
<reference evidence="2 3" key="1">
    <citation type="journal article" date="2021" name="Sci. Rep.">
        <title>Genome sequencing of the multicellular alga Astrephomene provides insights into convergent evolution of germ-soma differentiation.</title>
        <authorList>
            <person name="Yamashita S."/>
            <person name="Yamamoto K."/>
            <person name="Matsuzaki R."/>
            <person name="Suzuki S."/>
            <person name="Yamaguchi H."/>
            <person name="Hirooka S."/>
            <person name="Minakuchi Y."/>
            <person name="Miyagishima S."/>
            <person name="Kawachi M."/>
            <person name="Toyoda A."/>
            <person name="Nozaki H."/>
        </authorList>
    </citation>
    <scope>NUCLEOTIDE SEQUENCE [LARGE SCALE GENOMIC DNA]</scope>
    <source>
        <strain evidence="2 3">NIES-4017</strain>
    </source>
</reference>
<evidence type="ECO:0000313" key="3">
    <source>
        <dbReference type="Proteomes" id="UP001054857"/>
    </source>
</evidence>
<evidence type="ECO:0000313" key="2">
    <source>
        <dbReference type="EMBL" id="GFR41189.1"/>
    </source>
</evidence>
<protein>
    <submittedName>
        <fullName evidence="2">Uncharacterized protein</fullName>
    </submittedName>
</protein>
<organism evidence="2 3">
    <name type="scientific">Astrephomene gubernaculifera</name>
    <dbReference type="NCBI Taxonomy" id="47775"/>
    <lineage>
        <taxon>Eukaryota</taxon>
        <taxon>Viridiplantae</taxon>
        <taxon>Chlorophyta</taxon>
        <taxon>core chlorophytes</taxon>
        <taxon>Chlorophyceae</taxon>
        <taxon>CS clade</taxon>
        <taxon>Chlamydomonadales</taxon>
        <taxon>Astrephomenaceae</taxon>
        <taxon>Astrephomene</taxon>
    </lineage>
</organism>
<dbReference type="EMBL" id="BMAR01000001">
    <property type="protein sequence ID" value="GFR41189.1"/>
    <property type="molecule type" value="Genomic_DNA"/>
</dbReference>
<name>A0AAD3DG47_9CHLO</name>
<feature type="region of interest" description="Disordered" evidence="1">
    <location>
        <begin position="165"/>
        <end position="209"/>
    </location>
</feature>
<proteinExistence type="predicted"/>
<feature type="compositionally biased region" description="Pro residues" evidence="1">
    <location>
        <begin position="180"/>
        <end position="190"/>
    </location>
</feature>
<comment type="caution">
    <text evidence="2">The sequence shown here is derived from an EMBL/GenBank/DDBJ whole genome shotgun (WGS) entry which is preliminary data.</text>
</comment>
<keyword evidence="3" id="KW-1185">Reference proteome</keyword>
<dbReference type="Proteomes" id="UP001054857">
    <property type="component" value="Unassembled WGS sequence"/>
</dbReference>
<gene>
    <name evidence="2" type="ORF">Agub_g1859</name>
</gene>